<dbReference type="InterPro" id="IPR016166">
    <property type="entry name" value="FAD-bd_PCMH"/>
</dbReference>
<dbReference type="InterPro" id="IPR036318">
    <property type="entry name" value="FAD-bd_PCMH-like_sf"/>
</dbReference>
<evidence type="ECO:0000313" key="4">
    <source>
        <dbReference type="EMBL" id="TCD16618.1"/>
    </source>
</evidence>
<dbReference type="EC" id="1.1.99.14" evidence="4"/>
<accession>A0A4R0PHY6</accession>
<evidence type="ECO:0000256" key="1">
    <source>
        <dbReference type="ARBA" id="ARBA00022630"/>
    </source>
</evidence>
<dbReference type="GO" id="GO:0019154">
    <property type="term" value="F:glycolate dehydrogenase activity"/>
    <property type="evidence" value="ECO:0007669"/>
    <property type="project" value="UniProtKB-EC"/>
</dbReference>
<evidence type="ECO:0000256" key="2">
    <source>
        <dbReference type="ARBA" id="ARBA00022827"/>
    </source>
</evidence>
<dbReference type="Gene3D" id="3.30.465.10">
    <property type="match status" value="1"/>
</dbReference>
<dbReference type="PROSITE" id="PS51387">
    <property type="entry name" value="FAD_PCMH"/>
    <property type="match status" value="1"/>
</dbReference>
<evidence type="ECO:0000259" key="3">
    <source>
        <dbReference type="PROSITE" id="PS51387"/>
    </source>
</evidence>
<dbReference type="GO" id="GO:0071949">
    <property type="term" value="F:FAD binding"/>
    <property type="evidence" value="ECO:0007669"/>
    <property type="project" value="InterPro"/>
</dbReference>
<comment type="caution">
    <text evidence="4">The sequence shown here is derived from an EMBL/GenBank/DDBJ whole genome shotgun (WGS) entry which is preliminary data.</text>
</comment>
<evidence type="ECO:0000313" key="5">
    <source>
        <dbReference type="Proteomes" id="UP000291301"/>
    </source>
</evidence>
<dbReference type="PANTHER" id="PTHR11748:SF103">
    <property type="entry name" value="GLYCOLATE OXIDASE SUBUNIT GLCE"/>
    <property type="match status" value="1"/>
</dbReference>
<proteinExistence type="predicted"/>
<keyword evidence="4" id="KW-0560">Oxidoreductase</keyword>
<gene>
    <name evidence="4" type="primary">glcE</name>
    <name evidence="4" type="ORF">E0D97_04165</name>
</gene>
<dbReference type="InterPro" id="IPR006094">
    <property type="entry name" value="Oxid_FAD_bind_N"/>
</dbReference>
<dbReference type="RefSeq" id="WP_131565637.1">
    <property type="nucleotide sequence ID" value="NZ_JAINFK010000001.1"/>
</dbReference>
<dbReference type="InterPro" id="IPR016164">
    <property type="entry name" value="FAD-linked_Oxase-like_C"/>
</dbReference>
<dbReference type="EMBL" id="SJST01000001">
    <property type="protein sequence ID" value="TCD16618.1"/>
    <property type="molecule type" value="Genomic_DNA"/>
</dbReference>
<dbReference type="SUPFAM" id="SSF56176">
    <property type="entry name" value="FAD-binding/transporter-associated domain-like"/>
    <property type="match status" value="1"/>
</dbReference>
<dbReference type="SUPFAM" id="SSF55103">
    <property type="entry name" value="FAD-linked oxidases, C-terminal domain"/>
    <property type="match status" value="1"/>
</dbReference>
<keyword evidence="2" id="KW-0274">FAD</keyword>
<dbReference type="Proteomes" id="UP000291301">
    <property type="component" value="Unassembled WGS sequence"/>
</dbReference>
<dbReference type="InterPro" id="IPR016169">
    <property type="entry name" value="FAD-bd_PCMH_sub2"/>
</dbReference>
<protein>
    <submittedName>
        <fullName evidence="4">Glycolate oxidase subunit GlcE</fullName>
        <ecNumber evidence="4">1.1.99.14</ecNumber>
    </submittedName>
</protein>
<feature type="domain" description="FAD-binding PCMH-type" evidence="3">
    <location>
        <begin position="1"/>
        <end position="184"/>
    </location>
</feature>
<reference evidence="4 5" key="1">
    <citation type="journal article" date="2015" name="Antonie Van Leeuwenhoek">
        <title>Oricola cellulosilytica gen. nov., sp. nov., a cellulose-degrading bacterium of the family Phyllobacteriaceae isolated from surface seashore water, and emended descriptions of Mesorhizobium loti and Phyllobacterium myrsinacearum.</title>
        <authorList>
            <person name="Hameed A."/>
            <person name="Shahina M."/>
            <person name="Lai W.A."/>
            <person name="Lin S.Y."/>
            <person name="Young L.S."/>
            <person name="Liu Y.C."/>
            <person name="Hsu Y.H."/>
            <person name="Young C.C."/>
        </authorList>
    </citation>
    <scope>NUCLEOTIDE SEQUENCE [LARGE SCALE GENOMIC DNA]</scope>
    <source>
        <strain evidence="4 5">KCTC 52183</strain>
    </source>
</reference>
<name>A0A4R0PHY6_9HYPH</name>
<keyword evidence="5" id="KW-1185">Reference proteome</keyword>
<keyword evidence="1" id="KW-0285">Flavoprotein</keyword>
<organism evidence="4 5">
    <name type="scientific">Oricola cellulosilytica</name>
    <dbReference type="NCBI Taxonomy" id="1429082"/>
    <lineage>
        <taxon>Bacteria</taxon>
        <taxon>Pseudomonadati</taxon>
        <taxon>Pseudomonadota</taxon>
        <taxon>Alphaproteobacteria</taxon>
        <taxon>Hyphomicrobiales</taxon>
        <taxon>Ahrensiaceae</taxon>
        <taxon>Oricola</taxon>
    </lineage>
</organism>
<sequence>MASEETLRPTSEEEASEIVRQAAAGGRTLEIVGGGTKRGIGQPSRADRQLSTAGLTGITEYNPGELVLTARAGTPVAEIEAALSSNNQVLAFQPGNWRALFGANGAPTIGAIAAANVSGSRRISAGAARDSLLGVRFINGRGEIIKNGGKVMKNVTGLDLVKLMAGSWGTLGLLTEVSFKVLPRAATEATLVVHGGTAKEAASLMATAMGTSADVSGASHLPEAIATRMPGMPFDGQSATVLRLEGFEDSVAARLERLRAALPPGSETSTLDTGQSASLWQSLSDVAPFAASNAPLWRISVAPVWGADVAAAIRRRLEGELWFDWQGGLVWLQLSGTPDDAGATIIRDAIAANGGGHATLMRADEAVRANLPVFQPLAPAVAALSERIRASMDPASVFNPGRMVFDGDRKAA</sequence>
<dbReference type="NCBIfam" id="NF008439">
    <property type="entry name" value="PRK11282.1"/>
    <property type="match status" value="1"/>
</dbReference>
<dbReference type="AlphaFoldDB" id="A0A4R0PHY6"/>
<dbReference type="OrthoDB" id="9811557at2"/>
<dbReference type="Pfam" id="PF01565">
    <property type="entry name" value="FAD_binding_4"/>
    <property type="match status" value="1"/>
</dbReference>
<dbReference type="PANTHER" id="PTHR11748">
    <property type="entry name" value="D-LACTATE DEHYDROGENASE"/>
    <property type="match status" value="1"/>
</dbReference>